<evidence type="ECO:0000313" key="3">
    <source>
        <dbReference type="EMBL" id="SDO22781.1"/>
    </source>
</evidence>
<gene>
    <name evidence="3" type="ORF">SAMN04488053_10946</name>
</gene>
<dbReference type="Proteomes" id="UP000198778">
    <property type="component" value="Unassembled WGS sequence"/>
</dbReference>
<keyword evidence="2" id="KW-0732">Signal</keyword>
<feature type="signal peptide" evidence="2">
    <location>
        <begin position="1"/>
        <end position="19"/>
    </location>
</feature>
<protein>
    <recommendedName>
        <fullName evidence="5">Lipoprotein</fullName>
    </recommendedName>
</protein>
<dbReference type="RefSeq" id="WP_090843415.1">
    <property type="nucleotide sequence ID" value="NZ_FNIL01000009.1"/>
</dbReference>
<accession>A0A1H0HVJ6</accession>
<dbReference type="EMBL" id="FNIL01000009">
    <property type="protein sequence ID" value="SDO22781.1"/>
    <property type="molecule type" value="Genomic_DNA"/>
</dbReference>
<name>A0A1H0HVJ6_9BACI</name>
<keyword evidence="4" id="KW-1185">Reference proteome</keyword>
<feature type="chain" id="PRO_5011627113" description="Lipoprotein" evidence="2">
    <location>
        <begin position="20"/>
        <end position="243"/>
    </location>
</feature>
<evidence type="ECO:0000256" key="2">
    <source>
        <dbReference type="SAM" id="SignalP"/>
    </source>
</evidence>
<feature type="compositionally biased region" description="Low complexity" evidence="1">
    <location>
        <begin position="28"/>
        <end position="52"/>
    </location>
</feature>
<feature type="compositionally biased region" description="Acidic residues" evidence="1">
    <location>
        <begin position="53"/>
        <end position="76"/>
    </location>
</feature>
<feature type="region of interest" description="Disordered" evidence="1">
    <location>
        <begin position="23"/>
        <end position="76"/>
    </location>
</feature>
<sequence>MKKSALTIAALAVVPMALAACSPENEENNNTGENVNEQNENAAEENAANTEDTNAENENSNEEEAGGEAEDLAAEYDLELTTEEGDGSAPEISQEELEEVFMMISNLQEGAVLPFEESPQAGEIEESGEAEGHYLIPGTEESSADPRMTVSFSYEMGGDLEDESRVPSFEGVDNAETNFEGPDYLTWNESSVETEITRADTAVEFTAAGEWMLEAEYEGETITLNEPSEWIAEYGASTLAGIE</sequence>
<evidence type="ECO:0008006" key="5">
    <source>
        <dbReference type="Google" id="ProtNLM"/>
    </source>
</evidence>
<proteinExistence type="predicted"/>
<organism evidence="3 4">
    <name type="scientific">Alkalicoccus daliensis</name>
    <dbReference type="NCBI Taxonomy" id="745820"/>
    <lineage>
        <taxon>Bacteria</taxon>
        <taxon>Bacillati</taxon>
        <taxon>Bacillota</taxon>
        <taxon>Bacilli</taxon>
        <taxon>Bacillales</taxon>
        <taxon>Bacillaceae</taxon>
        <taxon>Alkalicoccus</taxon>
    </lineage>
</organism>
<dbReference type="PROSITE" id="PS51257">
    <property type="entry name" value="PROKAR_LIPOPROTEIN"/>
    <property type="match status" value="1"/>
</dbReference>
<evidence type="ECO:0000256" key="1">
    <source>
        <dbReference type="SAM" id="MobiDB-lite"/>
    </source>
</evidence>
<evidence type="ECO:0000313" key="4">
    <source>
        <dbReference type="Proteomes" id="UP000198778"/>
    </source>
</evidence>
<reference evidence="4" key="1">
    <citation type="submission" date="2016-10" db="EMBL/GenBank/DDBJ databases">
        <authorList>
            <person name="Varghese N."/>
            <person name="Submissions S."/>
        </authorList>
    </citation>
    <scope>NUCLEOTIDE SEQUENCE [LARGE SCALE GENOMIC DNA]</scope>
    <source>
        <strain evidence="4">CGMCC 1.10369</strain>
    </source>
</reference>
<dbReference type="AlphaFoldDB" id="A0A1H0HVJ6"/>
<dbReference type="OrthoDB" id="2969875at2"/>